<feature type="region of interest" description="Disordered" evidence="1">
    <location>
        <begin position="173"/>
        <end position="224"/>
    </location>
</feature>
<feature type="compositionally biased region" description="Basic and acidic residues" evidence="1">
    <location>
        <begin position="81"/>
        <end position="117"/>
    </location>
</feature>
<feature type="region of interest" description="Disordered" evidence="1">
    <location>
        <begin position="79"/>
        <end position="132"/>
    </location>
</feature>
<dbReference type="VEuPathDB" id="FungiDB:CPSG_10168"/>
<evidence type="ECO:0000313" key="4">
    <source>
        <dbReference type="Proteomes" id="UP000002497"/>
    </source>
</evidence>
<dbReference type="VEuPathDB" id="FungiDB:CPSG_10050"/>
<reference evidence="4" key="1">
    <citation type="journal article" date="2010" name="Genome Res.">
        <title>Population genomic sequencing of Coccidioides fungi reveals recent hybridization and transposon control.</title>
        <authorList>
            <person name="Neafsey D.E."/>
            <person name="Barker B.M."/>
            <person name="Sharpton T.J."/>
            <person name="Stajich J.E."/>
            <person name="Park D.J."/>
            <person name="Whiston E."/>
            <person name="Hung C.-Y."/>
            <person name="McMahan C."/>
            <person name="White J."/>
            <person name="Sykes S."/>
            <person name="Heiman D."/>
            <person name="Young S."/>
            <person name="Zeng Q."/>
            <person name="Abouelleil A."/>
            <person name="Aftuck L."/>
            <person name="Bessette D."/>
            <person name="Brown A."/>
            <person name="FitzGerald M."/>
            <person name="Lui A."/>
            <person name="Macdonald J.P."/>
            <person name="Priest M."/>
            <person name="Orbach M.J."/>
            <person name="Galgiani J.N."/>
            <person name="Kirkland T.N."/>
            <person name="Cole G.T."/>
            <person name="Birren B.W."/>
            <person name="Henn M.R."/>
            <person name="Taylor J.W."/>
            <person name="Rounsley S.D."/>
        </authorList>
    </citation>
    <scope>NUCLEOTIDE SEQUENCE [LARGE SCALE GENOMIC DNA]</scope>
    <source>
        <strain evidence="4">RMSCC 757 / Silveira</strain>
    </source>
</reference>
<feature type="compositionally biased region" description="Acidic residues" evidence="1">
    <location>
        <begin position="193"/>
        <end position="224"/>
    </location>
</feature>
<evidence type="ECO:0000313" key="2">
    <source>
        <dbReference type="EMBL" id="EFW13253.1"/>
    </source>
</evidence>
<feature type="region of interest" description="Disordered" evidence="1">
    <location>
        <begin position="1"/>
        <end position="37"/>
    </location>
</feature>
<evidence type="ECO:0000313" key="3">
    <source>
        <dbReference type="EMBL" id="EFW13369.1"/>
    </source>
</evidence>
<proteinExistence type="predicted"/>
<name>E9DJP1_COCPS</name>
<dbReference type="HOGENOM" id="CLU_107657_0_0_1"/>
<dbReference type="EMBL" id="GL636520">
    <property type="protein sequence ID" value="EFW13369.1"/>
    <property type="molecule type" value="Genomic_DNA"/>
</dbReference>
<sequence>MGPKQYSMREKTRAAREHRQALEGHQKDIFKAGEADRKARHDVLKRIRAKHEWQNSSEEDRKMIEDKAIEELMAKRFAKGKSKEYHEHQLMVSQQKEREEEKKRRREEATEAENEARQKKKAKTSQAQHPIAARREARFCQMIARLEAKVMAHGHDCLAAVGVSREGVEEEMRGFLGQLQGPSEDNNSPPAPEEVEEDDFEVVVSSDEDDEEDNEAEDDWIIDA</sequence>
<protein>
    <submittedName>
        <fullName evidence="3">Uncharacterized protein</fullName>
    </submittedName>
</protein>
<accession>E9DJP1</accession>
<dbReference type="OrthoDB" id="4211163at2759"/>
<evidence type="ECO:0000256" key="1">
    <source>
        <dbReference type="SAM" id="MobiDB-lite"/>
    </source>
</evidence>
<gene>
    <name evidence="3" type="ORF">CPSG_10050</name>
    <name evidence="2" type="ORF">CPSG_10168</name>
</gene>
<keyword evidence="4" id="KW-1185">Reference proteome</keyword>
<reference evidence="3" key="2">
    <citation type="submission" date="2010-03" db="EMBL/GenBank/DDBJ databases">
        <title>The Genome Sequence of Coccidioides posadasii strain Silveira.</title>
        <authorList>
            <consortium name="The Broad Institute Genome Sequencing Platform"/>
            <consortium name="The Broad Institute Genome Sequencing Center for Infectious Disease."/>
            <person name="Neafsey D."/>
            <person name="Orbach M."/>
            <person name="Henn M.R."/>
            <person name="Cole G.T."/>
            <person name="Galgiani J."/>
            <person name="Gardner M.J."/>
            <person name="Kirkland T.N."/>
            <person name="Taylor J.W."/>
            <person name="Young S.K."/>
            <person name="Zeng Q."/>
            <person name="Koehrsen M."/>
            <person name="Alvarado L."/>
            <person name="Berlin A."/>
            <person name="Borenstein D."/>
            <person name="Chapman S.B."/>
            <person name="Chen Z."/>
            <person name="Engels R."/>
            <person name="Freedman E."/>
            <person name="Gellesch M."/>
            <person name="Goldberg J."/>
            <person name="Griggs A."/>
            <person name="Gujja S."/>
            <person name="Heilman E."/>
            <person name="Heiman D."/>
            <person name="Howarth C."/>
            <person name="Jen D."/>
            <person name="Larson L."/>
            <person name="Mehta T."/>
            <person name="Neiman D."/>
            <person name="Park D."/>
            <person name="Pearson M."/>
            <person name="Richards J."/>
            <person name="Roberts A."/>
            <person name="Saif S."/>
            <person name="Shea T."/>
            <person name="Shenoy N."/>
            <person name="Sisk P."/>
            <person name="Stolte C."/>
            <person name="Sykes S."/>
            <person name="Walk T."/>
            <person name="White J."/>
            <person name="Yandava C."/>
            <person name="Haas B."/>
            <person name="Nusbaum C."/>
            <person name="Birren B."/>
        </authorList>
    </citation>
    <scope>NUCLEOTIDE SEQUENCE</scope>
    <source>
        <strain evidence="3">Silveira</strain>
    </source>
</reference>
<dbReference type="AlphaFoldDB" id="E9DJP1"/>
<feature type="compositionally biased region" description="Basic and acidic residues" evidence="1">
    <location>
        <begin position="7"/>
        <end position="37"/>
    </location>
</feature>
<dbReference type="Proteomes" id="UP000002497">
    <property type="component" value="Unassembled WGS sequence"/>
</dbReference>
<dbReference type="EMBL" id="GL636527">
    <property type="protein sequence ID" value="EFW13253.1"/>
    <property type="molecule type" value="Genomic_DNA"/>
</dbReference>
<reference evidence="4" key="3">
    <citation type="submission" date="2010-03" db="EMBL/GenBank/DDBJ databases">
        <title>The genome sequence of Coccidioides posadasii strain Silveira.</title>
        <authorList>
            <consortium name="The Broad Institute Genome Sequencing Center for Infectious Disease"/>
            <person name="Neafsey D."/>
            <person name="Orbach M."/>
            <person name="Henn M.R."/>
            <person name="Cole G.T."/>
            <person name="Galgiani J."/>
            <person name="Gardner M.J."/>
            <person name="Kirkland T.N."/>
            <person name="Taylor J.W."/>
            <person name="Young S.K."/>
            <person name="Zeng Q."/>
            <person name="Koehrsen M."/>
            <person name="Alvarado L."/>
            <person name="Berlin A."/>
            <person name="Borenstein D."/>
            <person name="Chapman S.B."/>
            <person name="Chen Z."/>
            <person name="Engels R."/>
            <person name="Freedman E."/>
            <person name="Gellesch M."/>
            <person name="Goldberg J."/>
            <person name="Griggs A."/>
            <person name="Gujja S."/>
            <person name="Heilman E."/>
            <person name="Heiman D."/>
            <person name="Howarth C."/>
            <person name="Jen D."/>
            <person name="Larson L."/>
            <person name="Mehta T."/>
            <person name="Neiman D."/>
            <person name="Park D."/>
            <person name="Pearson M."/>
            <person name="Richards J."/>
            <person name="Roberts A."/>
            <person name="Saif S."/>
            <person name="Shea T."/>
            <person name="Shenoy N."/>
            <person name="Sisk P."/>
            <person name="Stolte C."/>
            <person name="Sykes S."/>
            <person name="Walk T."/>
            <person name="White J."/>
            <person name="Yandava C."/>
            <person name="Haas B."/>
            <person name="Nusbaum C."/>
            <person name="Birren B."/>
        </authorList>
    </citation>
    <scope>NUCLEOTIDE SEQUENCE [LARGE SCALE GENOMIC DNA]</scope>
    <source>
        <strain evidence="4">RMSCC 757 / Silveira</strain>
    </source>
</reference>
<organism evidence="4">
    <name type="scientific">Coccidioides posadasii (strain RMSCC 757 / Silveira)</name>
    <name type="common">Valley fever fungus</name>
    <dbReference type="NCBI Taxonomy" id="443226"/>
    <lineage>
        <taxon>Eukaryota</taxon>
        <taxon>Fungi</taxon>
        <taxon>Dikarya</taxon>
        <taxon>Ascomycota</taxon>
        <taxon>Pezizomycotina</taxon>
        <taxon>Eurotiomycetes</taxon>
        <taxon>Eurotiomycetidae</taxon>
        <taxon>Onygenales</taxon>
        <taxon>Onygenaceae</taxon>
        <taxon>Coccidioides</taxon>
    </lineage>
</organism>